<protein>
    <recommendedName>
        <fullName evidence="7">Protein capicua homolog-like domain-containing protein</fullName>
    </recommendedName>
</protein>
<dbReference type="AlphaFoldDB" id="A0AAV5X1Y0"/>
<feature type="region of interest" description="Disordered" evidence="6">
    <location>
        <begin position="666"/>
        <end position="748"/>
    </location>
</feature>
<evidence type="ECO:0000259" key="7">
    <source>
        <dbReference type="Pfam" id="PF16090"/>
    </source>
</evidence>
<gene>
    <name evidence="8" type="ORF">PFISCL1PPCAC_27414</name>
</gene>
<feature type="region of interest" description="Disordered" evidence="6">
    <location>
        <begin position="295"/>
        <end position="348"/>
    </location>
</feature>
<accession>A0AAV5X1Y0</accession>
<evidence type="ECO:0000256" key="4">
    <source>
        <dbReference type="ARBA" id="ARBA00023163"/>
    </source>
</evidence>
<evidence type="ECO:0000313" key="9">
    <source>
        <dbReference type="Proteomes" id="UP001432322"/>
    </source>
</evidence>
<sequence>MEENSDQGFCHPTQSTSQHGVDESAPSTSRDPRMTSTSSFPHPIEPSAFRFPSISSPHVSNQHAEFLKSLRLPPPPPPPPPQQQQPQQPHHPPSSPELDDPPPRLSLFEWRGTRVLVRIASQGSQYIPGIIRDVQNHTDVLIRMDRGTEIRIDDVLAEEKRVDVVADQVPNPNEIKSSSMVLVRVQQGHDVFARAELVSINTSMLSYQIRRIGGFRSEIETAGRASVRLLRAPWHAEAEATTMEEVSPVVIQPPPQQPTSIPSLSEVVTALGTRLPADQLSILLQLRNQHLQHLTQGRRHLSEGELGEVSKKSSAGVSIDEEEESRDGQQQLGEVGPSSSSAPSTSSVQLIGLPSRDASGLRLPPSVGNRALLFPSSAGLSDLHNIEEDPLSSSFGATGTQRYRKGEIVTTPGGIRKKYNGKQWRRLCSKEGCNKESQRRGFCSRHLSLKSKPGQSDCNLSTSPPAGYGHSMDWSSAAQDDMDERQDESTISQPTPLPPHIRQGGTASSSSFFRDVPQSAPAVFNPSSSSSLPKLSSIHSRHLSMDGQSRQTPVNPFIPLMQQHQQQLAAAQQALQAAMNNGGSSSGHEDAARTLNTLNQMRSMLPFGLHPQQLSVNAGVTNQANLVDSLIRSAVANAAAGNTTGVNPQVHLQNMLSSSLQSLAAQGRTIREESSDKEEEEGEVVDPNDRCRKMRTNYDSDDEEGGENGGRRGEGERGGERREVEGRGEGGGDGRDEKRNTNGHNETK</sequence>
<dbReference type="GO" id="GO:0000981">
    <property type="term" value="F:DNA-binding transcription factor activity, RNA polymerase II-specific"/>
    <property type="evidence" value="ECO:0007669"/>
    <property type="project" value="TreeGrafter"/>
</dbReference>
<feature type="compositionally biased region" description="Polar residues" evidence="6">
    <location>
        <begin position="453"/>
        <end position="464"/>
    </location>
</feature>
<proteinExistence type="predicted"/>
<evidence type="ECO:0000256" key="5">
    <source>
        <dbReference type="ARBA" id="ARBA00023242"/>
    </source>
</evidence>
<organism evidence="8 9">
    <name type="scientific">Pristionchus fissidentatus</name>
    <dbReference type="NCBI Taxonomy" id="1538716"/>
    <lineage>
        <taxon>Eukaryota</taxon>
        <taxon>Metazoa</taxon>
        <taxon>Ecdysozoa</taxon>
        <taxon>Nematoda</taxon>
        <taxon>Chromadorea</taxon>
        <taxon>Rhabditida</taxon>
        <taxon>Rhabditina</taxon>
        <taxon>Diplogasteromorpha</taxon>
        <taxon>Diplogasteroidea</taxon>
        <taxon>Neodiplogasteridae</taxon>
        <taxon>Pristionchus</taxon>
    </lineage>
</organism>
<feature type="compositionally biased region" description="Basic and acidic residues" evidence="6">
    <location>
        <begin position="300"/>
        <end position="311"/>
    </location>
</feature>
<evidence type="ECO:0000256" key="3">
    <source>
        <dbReference type="ARBA" id="ARBA00023125"/>
    </source>
</evidence>
<feature type="compositionally biased region" description="Low complexity" evidence="6">
    <location>
        <begin position="526"/>
        <end position="537"/>
    </location>
</feature>
<feature type="non-terminal residue" evidence="8">
    <location>
        <position position="748"/>
    </location>
</feature>
<keyword evidence="5" id="KW-0539">Nucleus</keyword>
<keyword evidence="2" id="KW-0805">Transcription regulation</keyword>
<feature type="region of interest" description="Disordered" evidence="6">
    <location>
        <begin position="448"/>
        <end position="551"/>
    </location>
</feature>
<feature type="compositionally biased region" description="Polar residues" evidence="6">
    <location>
        <begin position="53"/>
        <end position="63"/>
    </location>
</feature>
<feature type="domain" description="Protein capicua homolog-like" evidence="7">
    <location>
        <begin position="162"/>
        <end position="239"/>
    </location>
</feature>
<dbReference type="InterPro" id="IPR052412">
    <property type="entry name" value="CC-Dev_Transcription_Reg"/>
</dbReference>
<evidence type="ECO:0000256" key="1">
    <source>
        <dbReference type="ARBA" id="ARBA00022553"/>
    </source>
</evidence>
<evidence type="ECO:0000256" key="2">
    <source>
        <dbReference type="ARBA" id="ARBA00023015"/>
    </source>
</evidence>
<evidence type="ECO:0000313" key="8">
    <source>
        <dbReference type="EMBL" id="GMT36117.1"/>
    </source>
</evidence>
<dbReference type="PANTHER" id="PTHR13059">
    <property type="entry name" value="HMG-BOX TRANSCRIPTION FACTOR BBX"/>
    <property type="match status" value="1"/>
</dbReference>
<dbReference type="GO" id="GO:0000977">
    <property type="term" value="F:RNA polymerase II transcription regulatory region sequence-specific DNA binding"/>
    <property type="evidence" value="ECO:0007669"/>
    <property type="project" value="TreeGrafter"/>
</dbReference>
<keyword evidence="9" id="KW-1185">Reference proteome</keyword>
<dbReference type="InterPro" id="IPR032147">
    <property type="entry name" value="Cic_dom"/>
</dbReference>
<dbReference type="GO" id="GO:0005634">
    <property type="term" value="C:nucleus"/>
    <property type="evidence" value="ECO:0007669"/>
    <property type="project" value="TreeGrafter"/>
</dbReference>
<comment type="caution">
    <text evidence="8">The sequence shown here is derived from an EMBL/GenBank/DDBJ whole genome shotgun (WGS) entry which is preliminary data.</text>
</comment>
<name>A0AAV5X1Y0_9BILA</name>
<keyword evidence="1" id="KW-0597">Phosphoprotein</keyword>
<feature type="compositionally biased region" description="Low complexity" evidence="6">
    <location>
        <begin position="337"/>
        <end position="347"/>
    </location>
</feature>
<keyword evidence="3" id="KW-0238">DNA-binding</keyword>
<dbReference type="Proteomes" id="UP001432322">
    <property type="component" value="Unassembled WGS sequence"/>
</dbReference>
<evidence type="ECO:0000256" key="6">
    <source>
        <dbReference type="SAM" id="MobiDB-lite"/>
    </source>
</evidence>
<feature type="compositionally biased region" description="Pro residues" evidence="6">
    <location>
        <begin position="72"/>
        <end position="95"/>
    </location>
</feature>
<feature type="region of interest" description="Disordered" evidence="6">
    <location>
        <begin position="1"/>
        <end position="105"/>
    </location>
</feature>
<feature type="compositionally biased region" description="Basic and acidic residues" evidence="6">
    <location>
        <begin position="709"/>
        <end position="748"/>
    </location>
</feature>
<feature type="compositionally biased region" description="Acidic residues" evidence="6">
    <location>
        <begin position="675"/>
        <end position="686"/>
    </location>
</feature>
<dbReference type="Pfam" id="PF16090">
    <property type="entry name" value="DUF4819"/>
    <property type="match status" value="1"/>
</dbReference>
<dbReference type="EMBL" id="BTSY01000007">
    <property type="protein sequence ID" value="GMT36117.1"/>
    <property type="molecule type" value="Genomic_DNA"/>
</dbReference>
<feature type="compositionally biased region" description="Polar residues" evidence="6">
    <location>
        <begin position="12"/>
        <end position="40"/>
    </location>
</feature>
<dbReference type="PANTHER" id="PTHR13059:SF13">
    <property type="entry name" value="PROTEIN CAPICUA HOMOLOG"/>
    <property type="match status" value="1"/>
</dbReference>
<keyword evidence="4" id="KW-0804">Transcription</keyword>
<reference evidence="8" key="1">
    <citation type="submission" date="2023-10" db="EMBL/GenBank/DDBJ databases">
        <title>Genome assembly of Pristionchus species.</title>
        <authorList>
            <person name="Yoshida K."/>
            <person name="Sommer R.J."/>
        </authorList>
    </citation>
    <scope>NUCLEOTIDE SEQUENCE</scope>
    <source>
        <strain evidence="8">RS5133</strain>
    </source>
</reference>